<gene>
    <name evidence="10" type="ORF">N7498_009856</name>
</gene>
<reference evidence="10" key="1">
    <citation type="submission" date="2022-12" db="EMBL/GenBank/DDBJ databases">
        <authorList>
            <person name="Petersen C."/>
        </authorList>
    </citation>
    <scope>NUCLEOTIDE SEQUENCE</scope>
    <source>
        <strain evidence="10">IBT 15544</strain>
    </source>
</reference>
<sequence length="538" mass="60199">MPEDSIQDDKPTGLDLTAGEVVHIENEEKLGVDTEHGAYPPGNQYEHVLEAHKVNYLGKGYLKLYLACLLVYLNSTMKGYDASMMASVNVLPSYLAYFNLKDAPASSSIVFAIFQVGQIASCFFYWTMDVFGRKLVLFVSCIGVIACIIIQGTAVKLSVFIGGRFLGSVFSTTASLTSVVYLVEIAPPLYRGAVAGTFNTLYYMGALIASFAAYGATIHYDSSSNITWKLPTYLQILCPAIMAMFVYFIPESPRWLAMRNREEEARAIIVKYHANGDPDHPAVELEMEEIKHSLMLTREEEGTRPWEIALDFRKLFVTRARRYRTILAGSMGWVGEFCGSNIASYYLPEMAKAVGITDTNTLLLLTAMYFVVAWIAAIIGANLHDRFGRRKIMTTAMGCLTAVFAVMAVTTAEFQRTGNKAASYTMLTFIFLFGITFSFAFTPMQQVYPAEVMDNQMRARGIAFFGVNSGIAAFTSVMIAQIALDSISYNFYTFYCVWDFVLLLVIFFFFVETKERTLEELDWIFEAKNPRKASTAKM</sequence>
<feature type="transmembrane region" description="Helical" evidence="8">
    <location>
        <begin position="201"/>
        <end position="220"/>
    </location>
</feature>
<dbReference type="AlphaFoldDB" id="A0A9W9M5V8"/>
<feature type="transmembrane region" description="Helical" evidence="8">
    <location>
        <begin position="135"/>
        <end position="153"/>
    </location>
</feature>
<protein>
    <submittedName>
        <fullName evidence="10">Sugar transporter</fullName>
    </submittedName>
</protein>
<evidence type="ECO:0000313" key="10">
    <source>
        <dbReference type="EMBL" id="KAJ5190871.1"/>
    </source>
</evidence>
<organism evidence="10 11">
    <name type="scientific">Penicillium cinerascens</name>
    <dbReference type="NCBI Taxonomy" id="70096"/>
    <lineage>
        <taxon>Eukaryota</taxon>
        <taxon>Fungi</taxon>
        <taxon>Dikarya</taxon>
        <taxon>Ascomycota</taxon>
        <taxon>Pezizomycotina</taxon>
        <taxon>Eurotiomycetes</taxon>
        <taxon>Eurotiomycetidae</taxon>
        <taxon>Eurotiales</taxon>
        <taxon>Aspergillaceae</taxon>
        <taxon>Penicillium</taxon>
    </lineage>
</organism>
<dbReference type="InterPro" id="IPR020846">
    <property type="entry name" value="MFS_dom"/>
</dbReference>
<dbReference type="PANTHER" id="PTHR48022:SF70">
    <property type="entry name" value="MONOSACCHARIDE TRANSPORTER, PUTATIVE (AFU_ORTHOLOGUE AFUA_5G14540)-RELATED"/>
    <property type="match status" value="1"/>
</dbReference>
<comment type="subcellular location">
    <subcellularLocation>
        <location evidence="1">Membrane</location>
        <topology evidence="1">Multi-pass membrane protein</topology>
    </subcellularLocation>
</comment>
<dbReference type="EMBL" id="JAPQKR010000016">
    <property type="protein sequence ID" value="KAJ5190871.1"/>
    <property type="molecule type" value="Genomic_DNA"/>
</dbReference>
<dbReference type="Gene3D" id="1.20.1250.20">
    <property type="entry name" value="MFS general substrate transporter like domains"/>
    <property type="match status" value="1"/>
</dbReference>
<comment type="similarity">
    <text evidence="2 7">Belongs to the major facilitator superfamily. Sugar transporter (TC 2.A.1.1) family.</text>
</comment>
<dbReference type="Proteomes" id="UP001150904">
    <property type="component" value="Unassembled WGS sequence"/>
</dbReference>
<feature type="transmembrane region" description="Helical" evidence="8">
    <location>
        <begin position="359"/>
        <end position="380"/>
    </location>
</feature>
<evidence type="ECO:0000313" key="11">
    <source>
        <dbReference type="Proteomes" id="UP001150904"/>
    </source>
</evidence>
<dbReference type="PROSITE" id="PS50850">
    <property type="entry name" value="MFS"/>
    <property type="match status" value="1"/>
</dbReference>
<proteinExistence type="inferred from homology"/>
<dbReference type="InterPro" id="IPR036259">
    <property type="entry name" value="MFS_trans_sf"/>
</dbReference>
<dbReference type="PANTHER" id="PTHR48022">
    <property type="entry name" value="PLASTIDIC GLUCOSE TRANSPORTER 4"/>
    <property type="match status" value="1"/>
</dbReference>
<feature type="transmembrane region" description="Helical" evidence="8">
    <location>
        <begin position="489"/>
        <end position="511"/>
    </location>
</feature>
<evidence type="ECO:0000256" key="3">
    <source>
        <dbReference type="ARBA" id="ARBA00022448"/>
    </source>
</evidence>
<evidence type="ECO:0000259" key="9">
    <source>
        <dbReference type="PROSITE" id="PS50850"/>
    </source>
</evidence>
<evidence type="ECO:0000256" key="5">
    <source>
        <dbReference type="ARBA" id="ARBA00022989"/>
    </source>
</evidence>
<dbReference type="InterPro" id="IPR050360">
    <property type="entry name" value="MFS_Sugar_Transporters"/>
</dbReference>
<dbReference type="OrthoDB" id="6133115at2759"/>
<dbReference type="FunFam" id="1.20.1250.20:FF:000134">
    <property type="entry name" value="MFS sugar transporter protein"/>
    <property type="match status" value="1"/>
</dbReference>
<dbReference type="InterPro" id="IPR005828">
    <property type="entry name" value="MFS_sugar_transport-like"/>
</dbReference>
<evidence type="ECO:0000256" key="2">
    <source>
        <dbReference type="ARBA" id="ARBA00010992"/>
    </source>
</evidence>
<keyword evidence="5 8" id="KW-1133">Transmembrane helix</keyword>
<dbReference type="GeneID" id="83184213"/>
<keyword evidence="11" id="KW-1185">Reference proteome</keyword>
<name>A0A9W9M5V8_9EURO</name>
<evidence type="ECO:0000256" key="8">
    <source>
        <dbReference type="SAM" id="Phobius"/>
    </source>
</evidence>
<feature type="transmembrane region" description="Helical" evidence="8">
    <location>
        <begin position="421"/>
        <end position="441"/>
    </location>
</feature>
<comment type="caution">
    <text evidence="10">The sequence shown here is derived from an EMBL/GenBank/DDBJ whole genome shotgun (WGS) entry which is preliminary data.</text>
</comment>
<dbReference type="RefSeq" id="XP_058303811.1">
    <property type="nucleotide sequence ID" value="XM_058456912.1"/>
</dbReference>
<reference evidence="10" key="2">
    <citation type="journal article" date="2023" name="IMA Fungus">
        <title>Comparative genomic study of the Penicillium genus elucidates a diverse pangenome and 15 lateral gene transfer events.</title>
        <authorList>
            <person name="Petersen C."/>
            <person name="Sorensen T."/>
            <person name="Nielsen M.R."/>
            <person name="Sondergaard T.E."/>
            <person name="Sorensen J.L."/>
            <person name="Fitzpatrick D.A."/>
            <person name="Frisvad J.C."/>
            <person name="Nielsen K.L."/>
        </authorList>
    </citation>
    <scope>NUCLEOTIDE SEQUENCE</scope>
    <source>
        <strain evidence="10">IBT 15544</strain>
    </source>
</reference>
<feature type="transmembrane region" description="Helical" evidence="8">
    <location>
        <begin position="462"/>
        <end position="483"/>
    </location>
</feature>
<feature type="transmembrane region" description="Helical" evidence="8">
    <location>
        <begin position="232"/>
        <end position="249"/>
    </location>
</feature>
<accession>A0A9W9M5V8</accession>
<evidence type="ECO:0000256" key="1">
    <source>
        <dbReference type="ARBA" id="ARBA00004141"/>
    </source>
</evidence>
<keyword evidence="10" id="KW-0762">Sugar transport</keyword>
<dbReference type="GO" id="GO:0016020">
    <property type="term" value="C:membrane"/>
    <property type="evidence" value="ECO:0007669"/>
    <property type="project" value="UniProtKB-SubCell"/>
</dbReference>
<dbReference type="Pfam" id="PF00083">
    <property type="entry name" value="Sugar_tr"/>
    <property type="match status" value="1"/>
</dbReference>
<evidence type="ECO:0000256" key="7">
    <source>
        <dbReference type="RuleBase" id="RU003346"/>
    </source>
</evidence>
<dbReference type="NCBIfam" id="TIGR00879">
    <property type="entry name" value="SP"/>
    <property type="match status" value="1"/>
</dbReference>
<feature type="transmembrane region" description="Helical" evidence="8">
    <location>
        <begin position="165"/>
        <end position="189"/>
    </location>
</feature>
<feature type="domain" description="Major facilitator superfamily (MFS) profile" evidence="9">
    <location>
        <begin position="67"/>
        <end position="516"/>
    </location>
</feature>
<dbReference type="GO" id="GO:0005351">
    <property type="term" value="F:carbohydrate:proton symporter activity"/>
    <property type="evidence" value="ECO:0007669"/>
    <property type="project" value="TreeGrafter"/>
</dbReference>
<evidence type="ECO:0000256" key="6">
    <source>
        <dbReference type="ARBA" id="ARBA00023136"/>
    </source>
</evidence>
<keyword evidence="3 7" id="KW-0813">Transport</keyword>
<feature type="transmembrane region" description="Helical" evidence="8">
    <location>
        <begin position="109"/>
        <end position="128"/>
    </location>
</feature>
<dbReference type="SUPFAM" id="SSF103473">
    <property type="entry name" value="MFS general substrate transporter"/>
    <property type="match status" value="1"/>
</dbReference>
<dbReference type="InterPro" id="IPR003663">
    <property type="entry name" value="Sugar/inositol_transpt"/>
</dbReference>
<feature type="transmembrane region" description="Helical" evidence="8">
    <location>
        <begin position="323"/>
        <end position="347"/>
    </location>
</feature>
<keyword evidence="6 8" id="KW-0472">Membrane</keyword>
<evidence type="ECO:0000256" key="4">
    <source>
        <dbReference type="ARBA" id="ARBA00022692"/>
    </source>
</evidence>
<keyword evidence="4 8" id="KW-0812">Transmembrane</keyword>
<feature type="transmembrane region" description="Helical" evidence="8">
    <location>
        <begin position="392"/>
        <end position="409"/>
    </location>
</feature>